<proteinExistence type="predicted"/>
<dbReference type="GeneID" id="25366098"/>
<protein>
    <submittedName>
        <fullName evidence="2">Uncharacterized protein</fullName>
    </submittedName>
</protein>
<keyword evidence="3" id="KW-1185">Reference proteome</keyword>
<dbReference type="RefSeq" id="XP_013345418.1">
    <property type="nucleotide sequence ID" value="XM_013489964.1"/>
</dbReference>
<feature type="region of interest" description="Disordered" evidence="1">
    <location>
        <begin position="59"/>
        <end position="105"/>
    </location>
</feature>
<evidence type="ECO:0000256" key="1">
    <source>
        <dbReference type="SAM" id="MobiDB-lite"/>
    </source>
</evidence>
<dbReference type="Proteomes" id="UP000030641">
    <property type="component" value="Unassembled WGS sequence"/>
</dbReference>
<reference evidence="2 3" key="1">
    <citation type="journal article" date="2014" name="BMC Genomics">
        <title>Genome sequencing of four Aureobasidium pullulans varieties: biotechnological potential, stress tolerance, and description of new species.</title>
        <authorList>
            <person name="Gostin Ar C."/>
            <person name="Ohm R.A."/>
            <person name="Kogej T."/>
            <person name="Sonjak S."/>
            <person name="Turk M."/>
            <person name="Zajc J."/>
            <person name="Zalar P."/>
            <person name="Grube M."/>
            <person name="Sun H."/>
            <person name="Han J."/>
            <person name="Sharma A."/>
            <person name="Chiniquy J."/>
            <person name="Ngan C.Y."/>
            <person name="Lipzen A."/>
            <person name="Barry K."/>
            <person name="Grigoriev I.V."/>
            <person name="Gunde-Cimerman N."/>
        </authorList>
    </citation>
    <scope>NUCLEOTIDE SEQUENCE [LARGE SCALE GENOMIC DNA]</scope>
    <source>
        <strain evidence="2 3">EXF-2481</strain>
    </source>
</reference>
<dbReference type="HOGENOM" id="CLU_1049648_0_0_1"/>
<evidence type="ECO:0000313" key="2">
    <source>
        <dbReference type="EMBL" id="KEQ97003.1"/>
    </source>
</evidence>
<evidence type="ECO:0000313" key="3">
    <source>
        <dbReference type="Proteomes" id="UP000030641"/>
    </source>
</evidence>
<accession>A0A074YGQ7</accession>
<name>A0A074YGQ7_AURSE</name>
<feature type="compositionally biased region" description="Low complexity" evidence="1">
    <location>
        <begin position="88"/>
        <end position="104"/>
    </location>
</feature>
<feature type="compositionally biased region" description="Basic and acidic residues" evidence="1">
    <location>
        <begin position="64"/>
        <end position="73"/>
    </location>
</feature>
<organism evidence="2 3">
    <name type="scientific">Aureobasidium subglaciale (strain EXF-2481)</name>
    <name type="common">Aureobasidium pullulans var. subglaciale</name>
    <dbReference type="NCBI Taxonomy" id="1043005"/>
    <lineage>
        <taxon>Eukaryota</taxon>
        <taxon>Fungi</taxon>
        <taxon>Dikarya</taxon>
        <taxon>Ascomycota</taxon>
        <taxon>Pezizomycotina</taxon>
        <taxon>Dothideomycetes</taxon>
        <taxon>Dothideomycetidae</taxon>
        <taxon>Dothideales</taxon>
        <taxon>Saccotheciaceae</taxon>
        <taxon>Aureobasidium</taxon>
    </lineage>
</organism>
<dbReference type="AlphaFoldDB" id="A0A074YGQ7"/>
<gene>
    <name evidence="2" type="ORF">AUEXF2481DRAFT_38403</name>
</gene>
<sequence>MAFVVPLNKHDRKCFMRLAINSSYLQNTLGNLHRFRHYADAQLLTLLFLSLQRHLASTQTVSRDYPRQRRNDKLPMPAAGNVPHHRSAMSAAKSKSNKAKVSGAEQRADSLPRVRLCSKTLPLALSTNRYSWGHGCRVLEVWYSHGRRYEVGAGLALHNGSQMQRVDLGRDHGDETPTWKDSTVDVEKARRCYFVVEAAYRHHTWLLIVKRDRSHAHMVRHGWIRFMGVATTPTELAGYVQKQRQPCKHERYSRTYDDGHCLSTV</sequence>
<dbReference type="EMBL" id="KL584755">
    <property type="protein sequence ID" value="KEQ97003.1"/>
    <property type="molecule type" value="Genomic_DNA"/>
</dbReference>
<dbReference type="InParanoid" id="A0A074YGQ7"/>